<dbReference type="HOGENOM" id="CLU_039720_0_0_0"/>
<dbReference type="InterPro" id="IPR001667">
    <property type="entry name" value="DDH_dom"/>
</dbReference>
<dbReference type="RefSeq" id="WP_013703478.1">
    <property type="nucleotide sequence ID" value="NC_015387.1"/>
</dbReference>
<name>F2NL23_MARHT</name>
<protein>
    <submittedName>
        <fullName evidence="3">Phosphoesterase RecJ domain protein</fullName>
    </submittedName>
</protein>
<dbReference type="AlphaFoldDB" id="F2NL23"/>
<dbReference type="PANTHER" id="PTHR47618:SF1">
    <property type="entry name" value="BIFUNCTIONAL OLIGORIBONUCLEASE AND PAP PHOSPHATASE NRNA"/>
    <property type="match status" value="1"/>
</dbReference>
<proteinExistence type="predicted"/>
<dbReference type="OrthoDB" id="9803668at2"/>
<dbReference type="KEGG" id="mhd:Marky_0676"/>
<dbReference type="SUPFAM" id="SSF64182">
    <property type="entry name" value="DHH phosphoesterases"/>
    <property type="match status" value="1"/>
</dbReference>
<evidence type="ECO:0000259" key="2">
    <source>
        <dbReference type="Pfam" id="PF02272"/>
    </source>
</evidence>
<feature type="domain" description="DHHA1" evidence="2">
    <location>
        <begin position="239"/>
        <end position="325"/>
    </location>
</feature>
<dbReference type="PANTHER" id="PTHR47618">
    <property type="entry name" value="BIFUNCTIONAL OLIGORIBONUCLEASE AND PAP PHOSPHATASE NRNA"/>
    <property type="match status" value="1"/>
</dbReference>
<dbReference type="InterPro" id="IPR038763">
    <property type="entry name" value="DHH_sf"/>
</dbReference>
<evidence type="ECO:0000313" key="3">
    <source>
        <dbReference type="EMBL" id="AEB11426.1"/>
    </source>
</evidence>
<reference evidence="3 4" key="1">
    <citation type="journal article" date="2012" name="Stand. Genomic Sci.">
        <title>Complete genome sequence of the aerobic, heterotroph Marinithermus hydrothermalis type strain (T1(T)) from a deep-sea hydrothermal vent chimney.</title>
        <authorList>
            <person name="Copeland A."/>
            <person name="Gu W."/>
            <person name="Yasawong M."/>
            <person name="Lapidus A."/>
            <person name="Lucas S."/>
            <person name="Deshpande S."/>
            <person name="Pagani I."/>
            <person name="Tapia R."/>
            <person name="Cheng J.F."/>
            <person name="Goodwin L.A."/>
            <person name="Pitluck S."/>
            <person name="Liolios K."/>
            <person name="Ivanova N."/>
            <person name="Mavromatis K."/>
            <person name="Mikhailova N."/>
            <person name="Pati A."/>
            <person name="Chen A."/>
            <person name="Palaniappan K."/>
            <person name="Land M."/>
            <person name="Pan C."/>
            <person name="Brambilla E.M."/>
            <person name="Rohde M."/>
            <person name="Tindall B.J."/>
            <person name="Sikorski J."/>
            <person name="Goker M."/>
            <person name="Detter J.C."/>
            <person name="Bristow J."/>
            <person name="Eisen J.A."/>
            <person name="Markowitz V."/>
            <person name="Hugenholtz P."/>
            <person name="Kyrpides N.C."/>
            <person name="Klenk H.P."/>
            <person name="Woyke T."/>
        </authorList>
    </citation>
    <scope>NUCLEOTIDE SEQUENCE [LARGE SCALE GENOMIC DNA]</scope>
    <source>
        <strain evidence="4">DSM 14884 / JCM 11576 / T1</strain>
    </source>
</reference>
<dbReference type="Pfam" id="PF01368">
    <property type="entry name" value="DHH"/>
    <property type="match status" value="1"/>
</dbReference>
<dbReference type="InterPro" id="IPR003156">
    <property type="entry name" value="DHHA1_dom"/>
</dbReference>
<dbReference type="InterPro" id="IPR051319">
    <property type="entry name" value="Oligoribo/pAp-PDE_c-di-AMP_PDE"/>
</dbReference>
<dbReference type="Gene3D" id="3.90.1640.10">
    <property type="entry name" value="inorganic pyrophosphatase (n-terminal core)"/>
    <property type="match status" value="1"/>
</dbReference>
<dbReference type="Gene3D" id="3.10.310.30">
    <property type="match status" value="1"/>
</dbReference>
<accession>F2NL23</accession>
<dbReference type="STRING" id="869210.Marky_0676"/>
<evidence type="ECO:0000259" key="1">
    <source>
        <dbReference type="Pfam" id="PF01368"/>
    </source>
</evidence>
<dbReference type="eggNOG" id="COG0618">
    <property type="taxonomic scope" value="Bacteria"/>
</dbReference>
<dbReference type="EMBL" id="CP002630">
    <property type="protein sequence ID" value="AEB11426.1"/>
    <property type="molecule type" value="Genomic_DNA"/>
</dbReference>
<organism evidence="3 4">
    <name type="scientific">Marinithermus hydrothermalis (strain DSM 14884 / JCM 11576 / T1)</name>
    <dbReference type="NCBI Taxonomy" id="869210"/>
    <lineage>
        <taxon>Bacteria</taxon>
        <taxon>Thermotogati</taxon>
        <taxon>Deinococcota</taxon>
        <taxon>Deinococci</taxon>
        <taxon>Thermales</taxon>
        <taxon>Thermaceae</taxon>
        <taxon>Marinithermus</taxon>
    </lineage>
</organism>
<keyword evidence="4" id="KW-1185">Reference proteome</keyword>
<dbReference type="GO" id="GO:0003676">
    <property type="term" value="F:nucleic acid binding"/>
    <property type="evidence" value="ECO:0007669"/>
    <property type="project" value="InterPro"/>
</dbReference>
<sequence length="331" mass="35696">MDATLNQPEPRYWEKLRLVAETLKLVEGPIVVASHVDPDGDAIGSSLGLARALRAMGKEVLWVAEPPRFLRFLVEESEYHEPLERLPEGATLVVLDSADVARVAGVPVEGFVINLDHHGTNPRFGHLSVVDPTKAATAQIVKDLIDLLGVAWTPEVATPVLVGLITDTGNFRFSNTTPEVLQTAAELVGYGVKLAEITDRLQWRPPQYFKLMGRVLSTVQFHFGGLLVTAHVTPEMAQEAGATEEDSDDFVGAIRYAEGSVVAILFKDRGDHVKLSIRSRGGVSAQNIATRLGGGGHVPAAGATLEGETLEGAYPKVLAVVEEELRRAGYL</sequence>
<dbReference type="Pfam" id="PF02272">
    <property type="entry name" value="DHHA1"/>
    <property type="match status" value="1"/>
</dbReference>
<gene>
    <name evidence="3" type="ordered locus">Marky_0676</name>
</gene>
<feature type="domain" description="DDH" evidence="1">
    <location>
        <begin position="30"/>
        <end position="163"/>
    </location>
</feature>
<dbReference type="Proteomes" id="UP000007030">
    <property type="component" value="Chromosome"/>
</dbReference>
<evidence type="ECO:0000313" key="4">
    <source>
        <dbReference type="Proteomes" id="UP000007030"/>
    </source>
</evidence>